<gene>
    <name evidence="5" type="ORF">DK847_08360</name>
</gene>
<keyword evidence="4" id="KW-0812">Transmembrane</keyword>
<name>A0A2W2BAL1_9HYPH</name>
<comment type="caution">
    <text evidence="5">The sequence shown here is derived from an EMBL/GenBank/DDBJ whole genome shotgun (WGS) entry which is preliminary data.</text>
</comment>
<evidence type="ECO:0000256" key="3">
    <source>
        <dbReference type="SAM" id="MobiDB-lite"/>
    </source>
</evidence>
<comment type="similarity">
    <text evidence="2">Belongs to the CDP-alcohol phosphatidyltransferase class-I family.</text>
</comment>
<evidence type="ECO:0000256" key="1">
    <source>
        <dbReference type="ARBA" id="ARBA00022679"/>
    </source>
</evidence>
<sequence>MPGCAGQAPSPPRAWAGGRACGTPPGASTAPRRPSTGPTRRGRPISRRGSGCSSTPTSAMRHGSAPPSREPPMIDGLFKKYIDPLWEAPARPLARVMTANQVTLLGLGLIAVVSLAYVWHRAPFWYALSLAVAFSADSLDGAVARIRRESSAFGGYLDAIVDRYQEMIALAALAYVSDAWAAGFFALSGGFLTSYMKARAAMETKVDNVAWPDLFERQERILFICLALVCQSLFGASLDLIPWALWLLAVLTHATALQRFLRAKKLLQEQA</sequence>
<proteinExistence type="inferred from homology"/>
<dbReference type="PROSITE" id="PS00379">
    <property type="entry name" value="CDP_ALCOHOL_P_TRANSF"/>
    <property type="match status" value="1"/>
</dbReference>
<protein>
    <recommendedName>
        <fullName evidence="7">CDP-alcohol phosphatidyltransferase family protein</fullName>
    </recommendedName>
</protein>
<organism evidence="5 6">
    <name type="scientific">Aestuariivirga litoralis</name>
    <dbReference type="NCBI Taxonomy" id="2650924"/>
    <lineage>
        <taxon>Bacteria</taxon>
        <taxon>Pseudomonadati</taxon>
        <taxon>Pseudomonadota</taxon>
        <taxon>Alphaproteobacteria</taxon>
        <taxon>Hyphomicrobiales</taxon>
        <taxon>Aestuariivirgaceae</taxon>
        <taxon>Aestuariivirga</taxon>
    </lineage>
</organism>
<dbReference type="EMBL" id="QKVK01000003">
    <property type="protein sequence ID" value="PZF77324.1"/>
    <property type="molecule type" value="Genomic_DNA"/>
</dbReference>
<feature type="transmembrane region" description="Helical" evidence="4">
    <location>
        <begin position="102"/>
        <end position="120"/>
    </location>
</feature>
<keyword evidence="6" id="KW-1185">Reference proteome</keyword>
<feature type="transmembrane region" description="Helical" evidence="4">
    <location>
        <begin position="221"/>
        <end position="237"/>
    </location>
</feature>
<reference evidence="6" key="1">
    <citation type="submission" date="2018-06" db="EMBL/GenBank/DDBJ databases">
        <title>Aestuariibacter litoralis strain KCTC 52945T.</title>
        <authorList>
            <person name="Li X."/>
            <person name="Salam N."/>
            <person name="Li J.-L."/>
            <person name="Chen Y.-M."/>
            <person name="Yang Z.-W."/>
            <person name="Zhang L.-Y."/>
            <person name="Han M.-X."/>
            <person name="Xiao M."/>
            <person name="Li W.-J."/>
        </authorList>
    </citation>
    <scope>NUCLEOTIDE SEQUENCE [LARGE SCALE GENOMIC DNA]</scope>
    <source>
        <strain evidence="6">KCTC 52945</strain>
    </source>
</reference>
<evidence type="ECO:0000256" key="2">
    <source>
        <dbReference type="RuleBase" id="RU003750"/>
    </source>
</evidence>
<feature type="transmembrane region" description="Helical" evidence="4">
    <location>
        <begin position="167"/>
        <end position="192"/>
    </location>
</feature>
<dbReference type="Proteomes" id="UP000248795">
    <property type="component" value="Unassembled WGS sequence"/>
</dbReference>
<evidence type="ECO:0000256" key="4">
    <source>
        <dbReference type="SAM" id="Phobius"/>
    </source>
</evidence>
<dbReference type="Pfam" id="PF01066">
    <property type="entry name" value="CDP-OH_P_transf"/>
    <property type="match status" value="1"/>
</dbReference>
<dbReference type="InterPro" id="IPR000462">
    <property type="entry name" value="CDP-OH_P_trans"/>
</dbReference>
<accession>A0A2W2BAL1</accession>
<dbReference type="GO" id="GO:0016020">
    <property type="term" value="C:membrane"/>
    <property type="evidence" value="ECO:0007669"/>
    <property type="project" value="InterPro"/>
</dbReference>
<dbReference type="Gene3D" id="1.20.120.1760">
    <property type="match status" value="1"/>
</dbReference>
<feature type="region of interest" description="Disordered" evidence="3">
    <location>
        <begin position="1"/>
        <end position="72"/>
    </location>
</feature>
<dbReference type="InterPro" id="IPR043130">
    <property type="entry name" value="CDP-OH_PTrfase_TM_dom"/>
</dbReference>
<evidence type="ECO:0000313" key="6">
    <source>
        <dbReference type="Proteomes" id="UP000248795"/>
    </source>
</evidence>
<dbReference type="GO" id="GO:0008654">
    <property type="term" value="P:phospholipid biosynthetic process"/>
    <property type="evidence" value="ECO:0007669"/>
    <property type="project" value="InterPro"/>
</dbReference>
<evidence type="ECO:0008006" key="7">
    <source>
        <dbReference type="Google" id="ProtNLM"/>
    </source>
</evidence>
<evidence type="ECO:0000313" key="5">
    <source>
        <dbReference type="EMBL" id="PZF77324.1"/>
    </source>
</evidence>
<keyword evidence="4" id="KW-0472">Membrane</keyword>
<keyword evidence="4" id="KW-1133">Transmembrane helix</keyword>
<dbReference type="GO" id="GO:0016780">
    <property type="term" value="F:phosphotransferase activity, for other substituted phosphate groups"/>
    <property type="evidence" value="ECO:0007669"/>
    <property type="project" value="InterPro"/>
</dbReference>
<dbReference type="AlphaFoldDB" id="A0A2W2BAL1"/>
<keyword evidence="1 2" id="KW-0808">Transferase</keyword>
<dbReference type="InterPro" id="IPR048254">
    <property type="entry name" value="CDP_ALCOHOL_P_TRANSF_CS"/>
</dbReference>